<gene>
    <name evidence="1" type="ORF">F6B40_14245</name>
</gene>
<accession>A0A5N0T6J9</accession>
<dbReference type="RefSeq" id="WP_150895200.1">
    <property type="nucleotide sequence ID" value="NZ_VYUY01000020.1"/>
</dbReference>
<keyword evidence="2" id="KW-1185">Reference proteome</keyword>
<proteinExistence type="predicted"/>
<dbReference type="Proteomes" id="UP000326838">
    <property type="component" value="Unassembled WGS sequence"/>
</dbReference>
<comment type="caution">
    <text evidence="1">The sequence shown here is derived from an EMBL/GenBank/DDBJ whole genome shotgun (WGS) entry which is preliminary data.</text>
</comment>
<protein>
    <submittedName>
        <fullName evidence="1">Uncharacterized protein</fullName>
    </submittedName>
</protein>
<organism evidence="1 2">
    <name type="scientific">Microbacterium caowuchunii</name>
    <dbReference type="NCBI Taxonomy" id="2614638"/>
    <lineage>
        <taxon>Bacteria</taxon>
        <taxon>Bacillati</taxon>
        <taxon>Actinomycetota</taxon>
        <taxon>Actinomycetes</taxon>
        <taxon>Micrococcales</taxon>
        <taxon>Microbacteriaceae</taxon>
        <taxon>Microbacterium</taxon>
    </lineage>
</organism>
<evidence type="ECO:0000313" key="2">
    <source>
        <dbReference type="Proteomes" id="UP000326838"/>
    </source>
</evidence>
<dbReference type="AlphaFoldDB" id="A0A5N0T6J9"/>
<sequence length="87" mass="9193">MVALGTADVESLLYRHDPMGLAGAGAPADEYGPEASTIAPRLLRAASVDDVQRILVEEFTTWFGADITPDSSAFAAPATEIWDSLGR</sequence>
<evidence type="ECO:0000313" key="1">
    <source>
        <dbReference type="EMBL" id="KAA9130388.1"/>
    </source>
</evidence>
<dbReference type="EMBL" id="VYUY01000020">
    <property type="protein sequence ID" value="KAA9130388.1"/>
    <property type="molecule type" value="Genomic_DNA"/>
</dbReference>
<name>A0A5N0T6J9_9MICO</name>
<reference evidence="2" key="1">
    <citation type="submission" date="2019-09" db="EMBL/GenBank/DDBJ databases">
        <title>Mumia zhuanghuii sp. nov. isolated from the intestinal contents of plateau pika (Ochotona curzoniae) in the Qinghai-Tibet plateau of China.</title>
        <authorList>
            <person name="Tian Z."/>
        </authorList>
    </citation>
    <scope>NUCLEOTIDE SEQUENCE [LARGE SCALE GENOMIC DNA]</scope>
    <source>
        <strain evidence="2">L-033</strain>
    </source>
</reference>